<dbReference type="InterPro" id="IPR040647">
    <property type="entry name" value="SPIN-DOC_Znf-C2H2"/>
</dbReference>
<dbReference type="AlphaFoldDB" id="A0A974HJU5"/>
<dbReference type="PANTHER" id="PTHR45913">
    <property type="entry name" value="EPM2A-INTERACTING PROTEIN 1"/>
    <property type="match status" value="1"/>
</dbReference>
<accession>A0A974HJU5</accession>
<dbReference type="Proteomes" id="UP000694892">
    <property type="component" value="Chromosome 5L"/>
</dbReference>
<evidence type="ECO:0000313" key="4">
    <source>
        <dbReference type="Proteomes" id="UP000694892"/>
    </source>
</evidence>
<dbReference type="Pfam" id="PF18658">
    <property type="entry name" value="zf-C2H2_12"/>
    <property type="match status" value="1"/>
</dbReference>
<protein>
    <recommendedName>
        <fullName evidence="5">SPIN-DOC-like zinc-finger domain-containing protein</fullName>
    </recommendedName>
</protein>
<dbReference type="InterPro" id="IPR008906">
    <property type="entry name" value="HATC_C_dom"/>
</dbReference>
<evidence type="ECO:0008006" key="5">
    <source>
        <dbReference type="Google" id="ProtNLM"/>
    </source>
</evidence>
<sequence>MSSTCATKSITKNCAKKRRIDSENREFQEKWEEEYFFGKNKDKPQCLVCAQTISVCKEYNVKRHYTTLHRDKYAKYTEARLTIIKDLKSKLHKQKSIFTAVTTAQKAAVKASFLVAEEIAKRKYPFSSGTLIKTCALAEGFGNETMAKTVESVSLSHQAVARRVCTINLHITDKQQDIVKSAPYFSIALDESTDITDICQLIIFICSVDQEFHISEELLEIVPLHGSTRGEDIYNAVKATVTKFVGFNRCTCIVTEDKAADIGHLDRFDSLSARVWGLLTGLTDRYLATILIGKVGFLTDRPVGAPWRIVNRLFGHTAERSNYPRYSHAWHIGERSARLAMSPNERIFESMATFTDVNFITALAFLTDITQFLNSLNLSLQGRNQNVSQLYSHIAAFRNKLHILKSFLAKNDLTHFESCYELFQEMKGSGDFERMEPSFRLFNNPLDTDITAQDPIYHMELCELQAEKVVAFFKLLSQERYPILRDFGMKIASMFGSTYICEKAFSDMGFIKSKYRNSICDSALQQIMRISTSSISMDIDELVAQQLHPQTSH</sequence>
<dbReference type="InterPro" id="IPR012337">
    <property type="entry name" value="RNaseH-like_sf"/>
</dbReference>
<dbReference type="Pfam" id="PF05699">
    <property type="entry name" value="Dimer_Tnp_hAT"/>
    <property type="match status" value="1"/>
</dbReference>
<proteinExistence type="predicted"/>
<dbReference type="PANTHER" id="PTHR45913:SF20">
    <property type="entry name" value="GENERAL TRANSCRIPTION FACTOR II-I REPEAT DOMAIN-CONTAINING PROTEIN 2"/>
    <property type="match status" value="1"/>
</dbReference>
<name>A0A974HJU5_XENLA</name>
<dbReference type="SUPFAM" id="SSF53098">
    <property type="entry name" value="Ribonuclease H-like"/>
    <property type="match status" value="1"/>
</dbReference>
<organism evidence="3 4">
    <name type="scientific">Xenopus laevis</name>
    <name type="common">African clawed frog</name>
    <dbReference type="NCBI Taxonomy" id="8355"/>
    <lineage>
        <taxon>Eukaryota</taxon>
        <taxon>Metazoa</taxon>
        <taxon>Chordata</taxon>
        <taxon>Craniata</taxon>
        <taxon>Vertebrata</taxon>
        <taxon>Euteleostomi</taxon>
        <taxon>Amphibia</taxon>
        <taxon>Batrachia</taxon>
        <taxon>Anura</taxon>
        <taxon>Pipoidea</taxon>
        <taxon>Pipidae</taxon>
        <taxon>Xenopodinae</taxon>
        <taxon>Xenopus</taxon>
        <taxon>Xenopus</taxon>
    </lineage>
</organism>
<dbReference type="OMA" id="HMELCEL"/>
<dbReference type="GO" id="GO:0046983">
    <property type="term" value="F:protein dimerization activity"/>
    <property type="evidence" value="ECO:0007669"/>
    <property type="project" value="InterPro"/>
</dbReference>
<reference evidence="4" key="1">
    <citation type="journal article" date="2016" name="Nature">
        <title>Genome evolution in the allotetraploid frog Xenopus laevis.</title>
        <authorList>
            <person name="Session A.M."/>
            <person name="Uno Y."/>
            <person name="Kwon T."/>
            <person name="Chapman J.A."/>
            <person name="Toyoda A."/>
            <person name="Takahashi S."/>
            <person name="Fukui A."/>
            <person name="Hikosaka A."/>
            <person name="Suzuki A."/>
            <person name="Kondo M."/>
            <person name="van Heeringen S.J."/>
            <person name="Quigley I."/>
            <person name="Heinz S."/>
            <person name="Ogino H."/>
            <person name="Ochi H."/>
            <person name="Hellsten U."/>
            <person name="Lyons J.B."/>
            <person name="Simakov O."/>
            <person name="Putnam N."/>
            <person name="Stites J."/>
            <person name="Kuroki Y."/>
            <person name="Tanaka T."/>
            <person name="Michiue T."/>
            <person name="Watanabe M."/>
            <person name="Bogdanovic O."/>
            <person name="Lister R."/>
            <person name="Georgiou G."/>
            <person name="Paranjpe S.S."/>
            <person name="van Kruijsbergen I."/>
            <person name="Shu S."/>
            <person name="Carlson J."/>
            <person name="Kinoshita T."/>
            <person name="Ohta Y."/>
            <person name="Mawaribuchi S."/>
            <person name="Jenkins J."/>
            <person name="Grimwood J."/>
            <person name="Schmutz J."/>
            <person name="Mitros T."/>
            <person name="Mozaffari S.V."/>
            <person name="Suzuki Y."/>
            <person name="Haramoto Y."/>
            <person name="Yamamoto T.S."/>
            <person name="Takagi C."/>
            <person name="Heald R."/>
            <person name="Miller K."/>
            <person name="Haudenschild C."/>
            <person name="Kitzman J."/>
            <person name="Nakayama T."/>
            <person name="Izutsu Y."/>
            <person name="Robert J."/>
            <person name="Fortriede J."/>
            <person name="Burns K."/>
            <person name="Lotay V."/>
            <person name="Karimi K."/>
            <person name="Yasuoka Y."/>
            <person name="Dichmann D.S."/>
            <person name="Flajnik M.F."/>
            <person name="Houston D.W."/>
            <person name="Shendure J."/>
            <person name="DuPasquier L."/>
            <person name="Vize P.D."/>
            <person name="Zorn A.M."/>
            <person name="Ito M."/>
            <person name="Marcotte E.M."/>
            <person name="Wallingford J.B."/>
            <person name="Ito Y."/>
            <person name="Asashima M."/>
            <person name="Ueno N."/>
            <person name="Matsuda Y."/>
            <person name="Veenstra G.J."/>
            <person name="Fujiyama A."/>
            <person name="Harland R.M."/>
            <person name="Taira M."/>
            <person name="Rokhsar D.S."/>
        </authorList>
    </citation>
    <scope>NUCLEOTIDE SEQUENCE [LARGE SCALE GENOMIC DNA]</scope>
    <source>
        <strain evidence="4">J</strain>
    </source>
</reference>
<gene>
    <name evidence="3" type="ORF">XELAEV_18026957mg</name>
</gene>
<evidence type="ECO:0000313" key="3">
    <source>
        <dbReference type="EMBL" id="OCT80146.1"/>
    </source>
</evidence>
<feature type="domain" description="SPIN-DOC-like zinc-finger" evidence="2">
    <location>
        <begin position="28"/>
        <end position="79"/>
    </location>
</feature>
<evidence type="ECO:0000259" key="1">
    <source>
        <dbReference type="Pfam" id="PF05699"/>
    </source>
</evidence>
<evidence type="ECO:0000259" key="2">
    <source>
        <dbReference type="Pfam" id="PF18658"/>
    </source>
</evidence>
<feature type="domain" description="HAT C-terminal dimerisation" evidence="1">
    <location>
        <begin position="466"/>
        <end position="529"/>
    </location>
</feature>
<dbReference type="EMBL" id="CM004474">
    <property type="protein sequence ID" value="OCT80146.1"/>
    <property type="molecule type" value="Genomic_DNA"/>
</dbReference>